<sequence length="238" mass="26438">MPEQTPALVRPVRLSLSDAVHEALMEQLMSGEIRPDSVLRIDVIGRELGVSHSPVREALSRLEARGLVVRNALKGYRAAPLLTSDELSQLYAARLAVEPANAFAASGNVNAKFLRHLEDTVRRGRKARKGPTFDDYRGYLEAEEDFHNSIKQQADNRFLASAYDSIGGQLQRYRIFDDRGVPDAEPALAEHSEIIEAFRSGSADDACNAMQRHIRNSRRRAFPNESGQRTLDTSAQPG</sequence>
<dbReference type="PANTHER" id="PTHR43537:SF24">
    <property type="entry name" value="GLUCONATE OPERON TRANSCRIPTIONAL REPRESSOR"/>
    <property type="match status" value="1"/>
</dbReference>
<dbReference type="Gene3D" id="1.20.120.530">
    <property type="entry name" value="GntR ligand-binding domain-like"/>
    <property type="match status" value="1"/>
</dbReference>
<dbReference type="PROSITE" id="PS50949">
    <property type="entry name" value="HTH_GNTR"/>
    <property type="match status" value="1"/>
</dbReference>
<keyword evidence="1" id="KW-0805">Transcription regulation</keyword>
<dbReference type="EMBL" id="CP090958">
    <property type="protein sequence ID" value="WGW13199.1"/>
    <property type="molecule type" value="Genomic_DNA"/>
</dbReference>
<dbReference type="InterPro" id="IPR036388">
    <property type="entry name" value="WH-like_DNA-bd_sf"/>
</dbReference>
<dbReference type="Pfam" id="PF00392">
    <property type="entry name" value="GntR"/>
    <property type="match status" value="1"/>
</dbReference>
<dbReference type="SMART" id="SM00345">
    <property type="entry name" value="HTH_GNTR"/>
    <property type="match status" value="1"/>
</dbReference>
<proteinExistence type="predicted"/>
<keyword evidence="6" id="KW-1185">Reference proteome</keyword>
<dbReference type="SUPFAM" id="SSF46785">
    <property type="entry name" value="Winged helix' DNA-binding domain"/>
    <property type="match status" value="1"/>
</dbReference>
<dbReference type="Proteomes" id="UP001209083">
    <property type="component" value="Chromosome"/>
</dbReference>
<accession>A0ABY8QXS8</accession>
<evidence type="ECO:0000256" key="3">
    <source>
        <dbReference type="ARBA" id="ARBA00023163"/>
    </source>
</evidence>
<name>A0ABY8QXS8_9MICO</name>
<dbReference type="SUPFAM" id="SSF48008">
    <property type="entry name" value="GntR ligand-binding domain-like"/>
    <property type="match status" value="1"/>
</dbReference>
<evidence type="ECO:0000313" key="5">
    <source>
        <dbReference type="EMBL" id="WGW13199.1"/>
    </source>
</evidence>
<dbReference type="InterPro" id="IPR036390">
    <property type="entry name" value="WH_DNA-bd_sf"/>
</dbReference>
<dbReference type="InterPro" id="IPR000524">
    <property type="entry name" value="Tscrpt_reg_HTH_GntR"/>
</dbReference>
<dbReference type="Gene3D" id="1.10.10.10">
    <property type="entry name" value="Winged helix-like DNA-binding domain superfamily/Winged helix DNA-binding domain"/>
    <property type="match status" value="1"/>
</dbReference>
<reference evidence="5 6" key="1">
    <citation type="submission" date="2023-05" db="EMBL/GenBank/DDBJ databases">
        <title>Lithophilousrod everest ZFBP1038 complete genpme.</title>
        <authorList>
            <person name="Tian M."/>
        </authorList>
    </citation>
    <scope>NUCLEOTIDE SEQUENCE [LARGE SCALE GENOMIC DNA]</scope>
    <source>
        <strain evidence="5 6">ZFBP1038</strain>
    </source>
</reference>
<keyword evidence="3" id="KW-0804">Transcription</keyword>
<gene>
    <name evidence="5" type="ORF">LWF01_05370</name>
</gene>
<dbReference type="InterPro" id="IPR008920">
    <property type="entry name" value="TF_FadR/GntR_C"/>
</dbReference>
<evidence type="ECO:0000256" key="2">
    <source>
        <dbReference type="ARBA" id="ARBA00023125"/>
    </source>
</evidence>
<dbReference type="InterPro" id="IPR011711">
    <property type="entry name" value="GntR_C"/>
</dbReference>
<organism evidence="5 6">
    <name type="scientific">Saxibacter everestensis</name>
    <dbReference type="NCBI Taxonomy" id="2909229"/>
    <lineage>
        <taxon>Bacteria</taxon>
        <taxon>Bacillati</taxon>
        <taxon>Actinomycetota</taxon>
        <taxon>Actinomycetes</taxon>
        <taxon>Micrococcales</taxon>
        <taxon>Brevibacteriaceae</taxon>
        <taxon>Saxibacter</taxon>
    </lineage>
</organism>
<dbReference type="PANTHER" id="PTHR43537">
    <property type="entry name" value="TRANSCRIPTIONAL REGULATOR, GNTR FAMILY"/>
    <property type="match status" value="1"/>
</dbReference>
<evidence type="ECO:0000256" key="1">
    <source>
        <dbReference type="ARBA" id="ARBA00023015"/>
    </source>
</evidence>
<evidence type="ECO:0000313" key="6">
    <source>
        <dbReference type="Proteomes" id="UP001209083"/>
    </source>
</evidence>
<keyword evidence="2" id="KW-0238">DNA-binding</keyword>
<protein>
    <submittedName>
        <fullName evidence="5">GntR family transcriptional regulator</fullName>
    </submittedName>
</protein>
<dbReference type="RefSeq" id="WP_349640014.1">
    <property type="nucleotide sequence ID" value="NZ_CP090958.1"/>
</dbReference>
<dbReference type="SMART" id="SM00895">
    <property type="entry name" value="FCD"/>
    <property type="match status" value="1"/>
</dbReference>
<dbReference type="Pfam" id="PF07729">
    <property type="entry name" value="FCD"/>
    <property type="match status" value="1"/>
</dbReference>
<feature type="domain" description="HTH gntR-type" evidence="4">
    <location>
        <begin position="14"/>
        <end position="81"/>
    </location>
</feature>
<evidence type="ECO:0000259" key="4">
    <source>
        <dbReference type="PROSITE" id="PS50949"/>
    </source>
</evidence>